<accession>A0A2I0T0J6</accession>
<reference evidence="3" key="1">
    <citation type="submission" date="2017-11" db="EMBL/GenBank/DDBJ databases">
        <authorList>
            <person name="Lima N.C."/>
            <person name="Parody-Merino A.M."/>
            <person name="Battley P.F."/>
            <person name="Fidler A.E."/>
            <person name="Prosdocimi F."/>
        </authorList>
    </citation>
    <scope>NUCLEOTIDE SEQUENCE [LARGE SCALE GENOMIC DNA]</scope>
</reference>
<organism evidence="2 3">
    <name type="scientific">Limosa lapponica baueri</name>
    <dbReference type="NCBI Taxonomy" id="1758121"/>
    <lineage>
        <taxon>Eukaryota</taxon>
        <taxon>Metazoa</taxon>
        <taxon>Chordata</taxon>
        <taxon>Craniata</taxon>
        <taxon>Vertebrata</taxon>
        <taxon>Euteleostomi</taxon>
        <taxon>Archelosauria</taxon>
        <taxon>Archosauria</taxon>
        <taxon>Dinosauria</taxon>
        <taxon>Saurischia</taxon>
        <taxon>Theropoda</taxon>
        <taxon>Coelurosauria</taxon>
        <taxon>Aves</taxon>
        <taxon>Neognathae</taxon>
        <taxon>Neoaves</taxon>
        <taxon>Charadriiformes</taxon>
        <taxon>Scolopacidae</taxon>
        <taxon>Limosa</taxon>
    </lineage>
</organism>
<evidence type="ECO:0000256" key="1">
    <source>
        <dbReference type="SAM" id="MobiDB-lite"/>
    </source>
</evidence>
<reference evidence="3" key="2">
    <citation type="submission" date="2017-12" db="EMBL/GenBank/DDBJ databases">
        <title>Genome sequence of the Bar-tailed Godwit (Limosa lapponica baueri).</title>
        <authorList>
            <person name="Lima N.C.B."/>
            <person name="Parody-Merino A.M."/>
            <person name="Battley P.F."/>
            <person name="Fidler A.E."/>
            <person name="Prosdocimi F."/>
        </authorList>
    </citation>
    <scope>NUCLEOTIDE SEQUENCE [LARGE SCALE GENOMIC DNA]</scope>
</reference>
<protein>
    <submittedName>
        <fullName evidence="2">Uncharacterized protein</fullName>
    </submittedName>
</protein>
<evidence type="ECO:0000313" key="2">
    <source>
        <dbReference type="EMBL" id="PKU27323.1"/>
    </source>
</evidence>
<gene>
    <name evidence="2" type="ORF">llap_22373</name>
</gene>
<dbReference type="Proteomes" id="UP000233556">
    <property type="component" value="Unassembled WGS sequence"/>
</dbReference>
<proteinExistence type="predicted"/>
<feature type="compositionally biased region" description="Acidic residues" evidence="1">
    <location>
        <begin position="21"/>
        <end position="36"/>
    </location>
</feature>
<feature type="region of interest" description="Disordered" evidence="1">
    <location>
        <begin position="1"/>
        <end position="51"/>
    </location>
</feature>
<keyword evidence="3" id="KW-1185">Reference proteome</keyword>
<evidence type="ECO:0000313" key="3">
    <source>
        <dbReference type="Proteomes" id="UP000233556"/>
    </source>
</evidence>
<name>A0A2I0T0J6_LIMLA</name>
<sequence length="81" mass="9344">MLKIMVESLRTWQDEKREKEEKEEEEKEEKEEEEKEESFGLYPGGGGKRGTKGWVGVRMLAGMRMQPEHGDAAGMRMVSQP</sequence>
<dbReference type="AlphaFoldDB" id="A0A2I0T0J6"/>
<dbReference type="EMBL" id="KZ528615">
    <property type="protein sequence ID" value="PKU27323.1"/>
    <property type="molecule type" value="Genomic_DNA"/>
</dbReference>